<keyword evidence="1" id="KW-0812">Transmembrane</keyword>
<sequence length="458" mass="50279">MSGNDYFSFDNLSKLSTDFKRWSSDLADKFDHDIDTFASKVKDTLSNQEWIPDTIRPGDGRSFNQIHAAQDRPLIDTLYDWCLEHQAWSAAAAAFILTGTVMVFGNKMLYGTKKRKARRAGNGARKEIVIVAGSPHDAMTRSIALDFERRGFIVFVTTASVSEERLIKNENREDLLPLTIDLTATDKDQSEVHPSLQHIHSLITKPQSPIAGVPPHLCQLSGLIIVPQTSCPSGPISAISAATWTHTVSSRVLTPILTTRLLLPLLSMNKNSSSIVLLSPSMQSSIKGPFAAPEVTTVDGLSSFAKCLRQELRVRQEQSSPVEVIEIRLGNLDLGPRQQRSNSARTGGELLAWNSQQRASYGEAYLNSVDNQPGRSANGTVSGSNLRELHFAIFDALQPAQKSIFGWTKRKAETVYVGRGARTYAFIGSTFPCVLSTWMYGLRAGNSCRPPAPSATEN</sequence>
<keyword evidence="3" id="KW-1185">Reference proteome</keyword>
<evidence type="ECO:0008006" key="4">
    <source>
        <dbReference type="Google" id="ProtNLM"/>
    </source>
</evidence>
<gene>
    <name evidence="2" type="ORF">AAP_04886</name>
</gene>
<dbReference type="EMBL" id="AZGZ01000025">
    <property type="protein sequence ID" value="KZZ88563.1"/>
    <property type="molecule type" value="Genomic_DNA"/>
</dbReference>
<accession>A0A162I4P0</accession>
<dbReference type="VEuPathDB" id="FungiDB:AAP_04886"/>
<comment type="caution">
    <text evidence="2">The sequence shown here is derived from an EMBL/GenBank/DDBJ whole genome shotgun (WGS) entry which is preliminary data.</text>
</comment>
<keyword evidence="1" id="KW-0472">Membrane</keyword>
<protein>
    <recommendedName>
        <fullName evidence="4">DUF1776-domain-containing protein</fullName>
    </recommendedName>
</protein>
<dbReference type="InterPro" id="IPR013952">
    <property type="entry name" value="DUF1776_fun"/>
</dbReference>
<dbReference type="AlphaFoldDB" id="A0A162I4P0"/>
<dbReference type="Pfam" id="PF08643">
    <property type="entry name" value="DUF1776"/>
    <property type="match status" value="1"/>
</dbReference>
<proteinExistence type="predicted"/>
<reference evidence="2 3" key="1">
    <citation type="journal article" date="2016" name="Genome Biol. Evol.">
        <title>Divergent and convergent evolution of fungal pathogenicity.</title>
        <authorList>
            <person name="Shang Y."/>
            <person name="Xiao G."/>
            <person name="Zheng P."/>
            <person name="Cen K."/>
            <person name="Zhan S."/>
            <person name="Wang C."/>
        </authorList>
    </citation>
    <scope>NUCLEOTIDE SEQUENCE [LARGE SCALE GENOMIC DNA]</scope>
    <source>
        <strain evidence="2 3">ARSEF 7405</strain>
    </source>
</reference>
<keyword evidence="1" id="KW-1133">Transmembrane helix</keyword>
<evidence type="ECO:0000256" key="1">
    <source>
        <dbReference type="SAM" id="Phobius"/>
    </source>
</evidence>
<dbReference type="Gene3D" id="3.40.50.720">
    <property type="entry name" value="NAD(P)-binding Rossmann-like Domain"/>
    <property type="match status" value="1"/>
</dbReference>
<organism evidence="2 3">
    <name type="scientific">Ascosphaera apis ARSEF 7405</name>
    <dbReference type="NCBI Taxonomy" id="392613"/>
    <lineage>
        <taxon>Eukaryota</taxon>
        <taxon>Fungi</taxon>
        <taxon>Dikarya</taxon>
        <taxon>Ascomycota</taxon>
        <taxon>Pezizomycotina</taxon>
        <taxon>Eurotiomycetes</taxon>
        <taxon>Eurotiomycetidae</taxon>
        <taxon>Onygenales</taxon>
        <taxon>Ascosphaeraceae</taxon>
        <taxon>Ascosphaera</taxon>
    </lineage>
</organism>
<evidence type="ECO:0000313" key="3">
    <source>
        <dbReference type="Proteomes" id="UP000242877"/>
    </source>
</evidence>
<name>A0A162I4P0_9EURO</name>
<dbReference type="InterPro" id="IPR036291">
    <property type="entry name" value="NAD(P)-bd_dom_sf"/>
</dbReference>
<dbReference type="PANTHER" id="PTHR43313">
    <property type="entry name" value="SHORT-CHAIN DEHYDROGENASE/REDUCTASE FAMILY 9C"/>
    <property type="match status" value="1"/>
</dbReference>
<dbReference type="Proteomes" id="UP000242877">
    <property type="component" value="Unassembled WGS sequence"/>
</dbReference>
<feature type="transmembrane region" description="Helical" evidence="1">
    <location>
        <begin position="87"/>
        <end position="109"/>
    </location>
</feature>
<dbReference type="OrthoDB" id="5308060at2759"/>
<dbReference type="SUPFAM" id="SSF51735">
    <property type="entry name" value="NAD(P)-binding Rossmann-fold domains"/>
    <property type="match status" value="1"/>
</dbReference>
<dbReference type="PANTHER" id="PTHR43313:SF1">
    <property type="entry name" value="3BETA-HYDROXYSTEROID DEHYDROGENASE DHS-16"/>
    <property type="match status" value="1"/>
</dbReference>
<evidence type="ECO:0000313" key="2">
    <source>
        <dbReference type="EMBL" id="KZZ88563.1"/>
    </source>
</evidence>